<feature type="domain" description="Virulence-associated protein E-like" evidence="1">
    <location>
        <begin position="117"/>
        <end position="329"/>
    </location>
</feature>
<dbReference type="PANTHER" id="PTHR34985:SF1">
    <property type="entry name" value="SLR0554 PROTEIN"/>
    <property type="match status" value="1"/>
</dbReference>
<reference evidence="2 3" key="1">
    <citation type="submission" date="2020-03" db="EMBL/GenBank/DDBJ databases">
        <title>Bradyrhizobium diversity isolated from nodules of Indigofera sp.</title>
        <authorList>
            <person name="Klepa M."/>
            <person name="Helene L."/>
            <person name="Hungria M."/>
        </authorList>
    </citation>
    <scope>NUCLEOTIDE SEQUENCE [LARGE SCALE GENOMIC DNA]</scope>
    <source>
        <strain evidence="2 3">WSM 1791</strain>
    </source>
</reference>
<dbReference type="RefSeq" id="WP_171579601.1">
    <property type="nucleotide sequence ID" value="NZ_JAAVLX010000004.1"/>
</dbReference>
<proteinExistence type="predicted"/>
<dbReference type="PANTHER" id="PTHR34985">
    <property type="entry name" value="SLR0554 PROTEIN"/>
    <property type="match status" value="1"/>
</dbReference>
<dbReference type="AlphaFoldDB" id="A0A7Y4GR59"/>
<evidence type="ECO:0000313" key="2">
    <source>
        <dbReference type="EMBL" id="NOJ40316.1"/>
    </source>
</evidence>
<organism evidence="2 3">
    <name type="scientific">Bradyrhizobium australiense</name>
    <dbReference type="NCBI Taxonomy" id="2721161"/>
    <lineage>
        <taxon>Bacteria</taxon>
        <taxon>Pseudomonadati</taxon>
        <taxon>Pseudomonadota</taxon>
        <taxon>Alphaproteobacteria</taxon>
        <taxon>Hyphomicrobiales</taxon>
        <taxon>Nitrobacteraceae</taxon>
        <taxon>Bradyrhizobium</taxon>
    </lineage>
</organism>
<evidence type="ECO:0000313" key="3">
    <source>
        <dbReference type="Proteomes" id="UP000544122"/>
    </source>
</evidence>
<name>A0A7Y4GR59_9BRAD</name>
<dbReference type="Proteomes" id="UP000544122">
    <property type="component" value="Unassembled WGS sequence"/>
</dbReference>
<dbReference type="EMBL" id="JAAVLX010000004">
    <property type="protein sequence ID" value="NOJ40316.1"/>
    <property type="molecule type" value="Genomic_DNA"/>
</dbReference>
<accession>A0A7Y4GR59</accession>
<dbReference type="InterPro" id="IPR007936">
    <property type="entry name" value="VapE-like_dom"/>
</dbReference>
<keyword evidence="3" id="KW-1185">Reference proteome</keyword>
<dbReference type="Pfam" id="PF05272">
    <property type="entry name" value="VapE-like_dom"/>
    <property type="match status" value="1"/>
</dbReference>
<protein>
    <submittedName>
        <fullName evidence="2">Virulence-associated E family protein</fullName>
    </submittedName>
</protein>
<evidence type="ECO:0000259" key="1">
    <source>
        <dbReference type="Pfam" id="PF05272"/>
    </source>
</evidence>
<gene>
    <name evidence="2" type="ORF">HCN58_12020</name>
</gene>
<comment type="caution">
    <text evidence="2">The sequence shown here is derived from an EMBL/GenBank/DDBJ whole genome shotgun (WGS) entry which is preliminary data.</text>
</comment>
<sequence>MNARTMDWRAELIVAKNGIPKPLFANAVIALRGAQCWQGILAFDVFAHQSMLMDVPPWQSFIDAANFQPRPWTEQDDLAATHWLQTKEAIAVTPAVMAQAVELVARDRSYHPVQDYLNSVEHDSMFRLDTMLSTYFGAEQSEYTKLVGRNMMISAVARIFQPGCKVDTVPIIEGPQGLMKSTAIKTLFYPWFTDDISDLGSKDASMQVAGVWCIEIGELDAMSKAEVSKIKAFISRTDDRFRPPYGRRVIERARECVLIGTTNESSYLKDATGARRFLPVKATNIDIEGLQRDRDMLWAEARILYDAGVPWWFTGTDTGKAAAATAEQEQEARFQADPWEPLIADYLDSRLHQPPDHPAYQVKIEHVFRDIGLNEVAWDQAAMNRVARCMKRLGWSRKQVTIKNTVQGKEVIKRPWVYVRPPSGDEAEQDARQVVIDAAKKAAEAEPDSNVTTFKRHAPVAADAVVMPETAAPQA</sequence>